<proteinExistence type="predicted"/>
<evidence type="ECO:0000313" key="2">
    <source>
        <dbReference type="EMBL" id="KAL3283248.1"/>
    </source>
</evidence>
<reference evidence="2 3" key="1">
    <citation type="journal article" date="2021" name="BMC Biol.">
        <title>Horizontally acquired antibacterial genes associated with adaptive radiation of ladybird beetles.</title>
        <authorList>
            <person name="Li H.S."/>
            <person name="Tang X.F."/>
            <person name="Huang Y.H."/>
            <person name="Xu Z.Y."/>
            <person name="Chen M.L."/>
            <person name="Du X.Y."/>
            <person name="Qiu B.Y."/>
            <person name="Chen P.T."/>
            <person name="Zhang W."/>
            <person name="Slipinski A."/>
            <person name="Escalona H.E."/>
            <person name="Waterhouse R.M."/>
            <person name="Zwick A."/>
            <person name="Pang H."/>
        </authorList>
    </citation>
    <scope>NUCLEOTIDE SEQUENCE [LARGE SCALE GENOMIC DNA]</scope>
    <source>
        <strain evidence="2">SYSU2018</strain>
    </source>
</reference>
<protein>
    <submittedName>
        <fullName evidence="2">Uncharacterized protein</fullName>
    </submittedName>
</protein>
<comment type="caution">
    <text evidence="2">The sequence shown here is derived from an EMBL/GenBank/DDBJ whole genome shotgun (WGS) entry which is preliminary data.</text>
</comment>
<gene>
    <name evidence="2" type="ORF">HHI36_006396</name>
</gene>
<sequence>VAKILYRKKSDSEVDPMERSSIEMDGDDSEYMDELDDKQGATGMPVIIETDDHGACIEMVPKYNDLLQKVRRVKESTLLTADIVLKFIIDKLGQQDNVLSNDLSDALLVKIKERRTIVTGILTYLHNRKKYEKYLRQADDTFFMPKKNIMRHERKKIMSQFLSDENVTKTADENIDSDSDSDSMSLSPIEKNITLKEELENQILQEKKGIGGKLKLKKKQIMRKYLKRK</sequence>
<evidence type="ECO:0000256" key="1">
    <source>
        <dbReference type="SAM" id="MobiDB-lite"/>
    </source>
</evidence>
<feature type="region of interest" description="Disordered" evidence="1">
    <location>
        <begin position="9"/>
        <end position="29"/>
    </location>
</feature>
<keyword evidence="3" id="KW-1185">Reference proteome</keyword>
<organism evidence="2 3">
    <name type="scientific">Cryptolaemus montrouzieri</name>
    <dbReference type="NCBI Taxonomy" id="559131"/>
    <lineage>
        <taxon>Eukaryota</taxon>
        <taxon>Metazoa</taxon>
        <taxon>Ecdysozoa</taxon>
        <taxon>Arthropoda</taxon>
        <taxon>Hexapoda</taxon>
        <taxon>Insecta</taxon>
        <taxon>Pterygota</taxon>
        <taxon>Neoptera</taxon>
        <taxon>Endopterygota</taxon>
        <taxon>Coleoptera</taxon>
        <taxon>Polyphaga</taxon>
        <taxon>Cucujiformia</taxon>
        <taxon>Coccinelloidea</taxon>
        <taxon>Coccinellidae</taxon>
        <taxon>Scymninae</taxon>
        <taxon>Scymnini</taxon>
        <taxon>Cryptolaemus</taxon>
    </lineage>
</organism>
<name>A0ABD2NX43_9CUCU</name>
<feature type="non-terminal residue" evidence="2">
    <location>
        <position position="1"/>
    </location>
</feature>
<dbReference type="EMBL" id="JABFTP020000144">
    <property type="protein sequence ID" value="KAL3283248.1"/>
    <property type="molecule type" value="Genomic_DNA"/>
</dbReference>
<accession>A0ABD2NX43</accession>
<feature type="compositionally biased region" description="Basic and acidic residues" evidence="1">
    <location>
        <begin position="9"/>
        <end position="22"/>
    </location>
</feature>
<dbReference type="AlphaFoldDB" id="A0ABD2NX43"/>
<evidence type="ECO:0000313" key="3">
    <source>
        <dbReference type="Proteomes" id="UP001516400"/>
    </source>
</evidence>
<dbReference type="Proteomes" id="UP001516400">
    <property type="component" value="Unassembled WGS sequence"/>
</dbReference>